<reference evidence="2" key="1">
    <citation type="submission" date="2021-06" db="EMBL/GenBank/DDBJ databases">
        <authorList>
            <person name="Hodson N. C."/>
            <person name="Mongue J. A."/>
            <person name="Jaron S. K."/>
        </authorList>
    </citation>
    <scope>NUCLEOTIDE SEQUENCE</scope>
</reference>
<gene>
    <name evidence="2" type="ORF">AFUS01_LOCUS30135</name>
</gene>
<protein>
    <submittedName>
        <fullName evidence="2">Uncharacterized protein</fullName>
    </submittedName>
</protein>
<name>A0A8J2KQZ2_9HEXA</name>
<feature type="non-terminal residue" evidence="2">
    <location>
        <position position="30"/>
    </location>
</feature>
<evidence type="ECO:0000313" key="3">
    <source>
        <dbReference type="Proteomes" id="UP000708208"/>
    </source>
</evidence>
<comment type="caution">
    <text evidence="2">The sequence shown here is derived from an EMBL/GenBank/DDBJ whole genome shotgun (WGS) entry which is preliminary data.</text>
</comment>
<feature type="compositionally biased region" description="Basic and acidic residues" evidence="1">
    <location>
        <begin position="1"/>
        <end position="11"/>
    </location>
</feature>
<sequence>MIETGFEDRIAKTGITASNETLPGPEPDVV</sequence>
<dbReference type="Proteomes" id="UP000708208">
    <property type="component" value="Unassembled WGS sequence"/>
</dbReference>
<dbReference type="AlphaFoldDB" id="A0A8J2KQZ2"/>
<keyword evidence="3" id="KW-1185">Reference proteome</keyword>
<proteinExistence type="predicted"/>
<evidence type="ECO:0000256" key="1">
    <source>
        <dbReference type="SAM" id="MobiDB-lite"/>
    </source>
</evidence>
<organism evidence="2 3">
    <name type="scientific">Allacma fusca</name>
    <dbReference type="NCBI Taxonomy" id="39272"/>
    <lineage>
        <taxon>Eukaryota</taxon>
        <taxon>Metazoa</taxon>
        <taxon>Ecdysozoa</taxon>
        <taxon>Arthropoda</taxon>
        <taxon>Hexapoda</taxon>
        <taxon>Collembola</taxon>
        <taxon>Symphypleona</taxon>
        <taxon>Sminthuridae</taxon>
        <taxon>Allacma</taxon>
    </lineage>
</organism>
<evidence type="ECO:0000313" key="2">
    <source>
        <dbReference type="EMBL" id="CAG7819705.1"/>
    </source>
</evidence>
<feature type="region of interest" description="Disordered" evidence="1">
    <location>
        <begin position="1"/>
        <end position="30"/>
    </location>
</feature>
<accession>A0A8J2KQZ2</accession>
<dbReference type="EMBL" id="CAJVCH010457111">
    <property type="protein sequence ID" value="CAG7819705.1"/>
    <property type="molecule type" value="Genomic_DNA"/>
</dbReference>